<proteinExistence type="predicted"/>
<dbReference type="EMBL" id="MIZA01000006">
    <property type="protein sequence ID" value="OIR20881.1"/>
    <property type="molecule type" value="Genomic_DNA"/>
</dbReference>
<organism evidence="2 3">
    <name type="scientific">Marine Group III euryarchaeote CG-Epi1</name>
    <dbReference type="NCBI Taxonomy" id="1888995"/>
    <lineage>
        <taxon>Archaea</taxon>
        <taxon>Methanobacteriati</taxon>
        <taxon>Thermoplasmatota</taxon>
        <taxon>Thermoplasmata</taxon>
        <taxon>Candidatus Thermoprofundales</taxon>
    </lineage>
</organism>
<comment type="caution">
    <text evidence="2">The sequence shown here is derived from an EMBL/GenBank/DDBJ whole genome shotgun (WGS) entry which is preliminary data.</text>
</comment>
<keyword evidence="1" id="KW-0812">Transmembrane</keyword>
<dbReference type="AlphaFoldDB" id="A0A1J5TIR7"/>
<protein>
    <submittedName>
        <fullName evidence="2">Uncharacterized protein</fullName>
    </submittedName>
</protein>
<accession>A0A1J5TIR7</accession>
<dbReference type="STRING" id="1888995.BD935_04190"/>
<feature type="transmembrane region" description="Helical" evidence="1">
    <location>
        <begin position="23"/>
        <end position="44"/>
    </location>
</feature>
<dbReference type="Proteomes" id="UP000183080">
    <property type="component" value="Unassembled WGS sequence"/>
</dbReference>
<evidence type="ECO:0000313" key="2">
    <source>
        <dbReference type="EMBL" id="OIR20881.1"/>
    </source>
</evidence>
<evidence type="ECO:0000313" key="3">
    <source>
        <dbReference type="Proteomes" id="UP000183080"/>
    </source>
</evidence>
<reference evidence="2 3" key="1">
    <citation type="submission" date="2016-08" db="EMBL/GenBank/DDBJ databases">
        <title>New Insights into Marine Group III Euryarchaeota, from dark to light.</title>
        <authorList>
            <person name="Haro-Moreno J.M."/>
            <person name="Rodriguez-Valera F."/>
            <person name="Lopez-Garcia P."/>
            <person name="Moreira D."/>
            <person name="Martin-Cuadrado A.B."/>
        </authorList>
    </citation>
    <scope>NUCLEOTIDE SEQUENCE [LARGE SCALE GENOMIC DNA]</scope>
    <source>
        <strain evidence="2">CG-Epi1</strain>
    </source>
</reference>
<evidence type="ECO:0000256" key="1">
    <source>
        <dbReference type="SAM" id="Phobius"/>
    </source>
</evidence>
<keyword evidence="1" id="KW-0472">Membrane</keyword>
<name>A0A1J5TIR7_9ARCH</name>
<keyword evidence="1" id="KW-1133">Transmembrane helix</keyword>
<gene>
    <name evidence="2" type="ORF">BD935_04190</name>
</gene>
<sequence length="217" mass="24170">MEEPELRIGGWVQQKKRGKIRRLFSFLLIITVGLIVGGPALVSYHSVDVDDGSLYLNAGVWNGPFENENTKEFNGHLKISKKSYESLDGESGKLIILSLSSLVNLENLNYQNIVVNKVKQQMVNEGLELQSNGNILTEVNSVLPIGTSIYQWTAKTTDDSIYFSSDYDGELFVKVYSWSLCTGPMEEFDCKAIISIAIGVAQKDILQATDLIENVRI</sequence>